<feature type="signal peptide" evidence="1">
    <location>
        <begin position="1"/>
        <end position="28"/>
    </location>
</feature>
<proteinExistence type="predicted"/>
<comment type="caution">
    <text evidence="2">The sequence shown here is derived from an EMBL/GenBank/DDBJ whole genome shotgun (WGS) entry which is preliminary data.</text>
</comment>
<name>A0ABW4FHV4_9PSEU</name>
<dbReference type="RefSeq" id="WP_343984260.1">
    <property type="nucleotide sequence ID" value="NZ_BAAAJG010000020.1"/>
</dbReference>
<accession>A0ABW4FHV4</accession>
<dbReference type="EMBL" id="JBHUCP010000005">
    <property type="protein sequence ID" value="MFD1529499.1"/>
    <property type="molecule type" value="Genomic_DNA"/>
</dbReference>
<evidence type="ECO:0000313" key="2">
    <source>
        <dbReference type="EMBL" id="MFD1529499.1"/>
    </source>
</evidence>
<dbReference type="SUPFAM" id="SSF53474">
    <property type="entry name" value="alpha/beta-Hydrolases"/>
    <property type="match status" value="1"/>
</dbReference>
<dbReference type="InterPro" id="IPR029058">
    <property type="entry name" value="AB_hydrolase_fold"/>
</dbReference>
<dbReference type="Proteomes" id="UP001597145">
    <property type="component" value="Unassembled WGS sequence"/>
</dbReference>
<keyword evidence="3" id="KW-1185">Reference proteome</keyword>
<gene>
    <name evidence="2" type="ORF">ACFSCY_08585</name>
</gene>
<keyword evidence="1" id="KW-0732">Signal</keyword>
<dbReference type="Gene3D" id="3.40.50.1820">
    <property type="entry name" value="alpha/beta hydrolase"/>
    <property type="match status" value="1"/>
</dbReference>
<reference evidence="3" key="1">
    <citation type="journal article" date="2019" name="Int. J. Syst. Evol. Microbiol.">
        <title>The Global Catalogue of Microorganisms (GCM) 10K type strain sequencing project: providing services to taxonomists for standard genome sequencing and annotation.</title>
        <authorList>
            <consortium name="The Broad Institute Genomics Platform"/>
            <consortium name="The Broad Institute Genome Sequencing Center for Infectious Disease"/>
            <person name="Wu L."/>
            <person name="Ma J."/>
        </authorList>
    </citation>
    <scope>NUCLEOTIDE SEQUENCE [LARGE SCALE GENOMIC DNA]</scope>
    <source>
        <strain evidence="3">JCM 12165</strain>
    </source>
</reference>
<evidence type="ECO:0000256" key="1">
    <source>
        <dbReference type="SAM" id="SignalP"/>
    </source>
</evidence>
<protein>
    <submittedName>
        <fullName evidence="2">Uncharacterized protein</fullName>
    </submittedName>
</protein>
<organism evidence="2 3">
    <name type="scientific">Pseudonocardia aurantiaca</name>
    <dbReference type="NCBI Taxonomy" id="75290"/>
    <lineage>
        <taxon>Bacteria</taxon>
        <taxon>Bacillati</taxon>
        <taxon>Actinomycetota</taxon>
        <taxon>Actinomycetes</taxon>
        <taxon>Pseudonocardiales</taxon>
        <taxon>Pseudonocardiaceae</taxon>
        <taxon>Pseudonocardia</taxon>
    </lineage>
</organism>
<sequence>MPRPATRPFAVLLATILGLAVASAPAAASEPSDGDPDVGAARPGYTIVLPELAPLVVGGAPTRVLTGVTRNAGYAIEVPARWNGELVMWAHGYRGNGPELTVDAPDFGLRERFVEQGYAWAASSYDRNGYDVASGVRSTRALAERFGELVGDPGRTYVAGVSMGGHIIARSLEENPGFYDGALPMCGALGDHELFDYLLDHQLAAEALAGVRAYPPPPDYASTVLPAVYAGLGLAPNDPAVTTPAGQQLRAATVLDSGGARPGAEASYSFWKDFLFQLGVPDASPTPVDGVAADPGLVATNLHTDYAPDAPVDIDAVVQRVPPAAADVRESGRLTPVAQVQGRPRVPVLSLHDLGDLFVPFSMEQIYAGEVADAGRSELLVQRAIRATGHCEFSAVEAGTAWDDLVAWVKGGDRPDGDPVTDAEAVADPAFGCRFSDPAAYAAAGPVSEQETRRLYEPCP</sequence>
<evidence type="ECO:0000313" key="3">
    <source>
        <dbReference type="Proteomes" id="UP001597145"/>
    </source>
</evidence>
<feature type="chain" id="PRO_5046126008" evidence="1">
    <location>
        <begin position="29"/>
        <end position="460"/>
    </location>
</feature>